<dbReference type="OrthoDB" id="1552at2759"/>
<dbReference type="GeneID" id="7050456"/>
<dbReference type="HOGENOM" id="CLU_1556155_0_0_1"/>
<dbReference type="AlphaFoldDB" id="B6K548"/>
<dbReference type="Proteomes" id="UP000001744">
    <property type="component" value="Unassembled WGS sequence"/>
</dbReference>
<reference evidence="2 3" key="1">
    <citation type="journal article" date="2011" name="Science">
        <title>Comparative functional genomics of the fission yeasts.</title>
        <authorList>
            <person name="Rhind N."/>
            <person name="Chen Z."/>
            <person name="Yassour M."/>
            <person name="Thompson D.A."/>
            <person name="Haas B.J."/>
            <person name="Habib N."/>
            <person name="Wapinski I."/>
            <person name="Roy S."/>
            <person name="Lin M.F."/>
            <person name="Heiman D.I."/>
            <person name="Young S.K."/>
            <person name="Furuya K."/>
            <person name="Guo Y."/>
            <person name="Pidoux A."/>
            <person name="Chen H.M."/>
            <person name="Robbertse B."/>
            <person name="Goldberg J.M."/>
            <person name="Aoki K."/>
            <person name="Bayne E.H."/>
            <person name="Berlin A.M."/>
            <person name="Desjardins C.A."/>
            <person name="Dobbs E."/>
            <person name="Dukaj L."/>
            <person name="Fan L."/>
            <person name="FitzGerald M.G."/>
            <person name="French C."/>
            <person name="Gujja S."/>
            <person name="Hansen K."/>
            <person name="Keifenheim D."/>
            <person name="Levin J.Z."/>
            <person name="Mosher R.A."/>
            <person name="Mueller C.A."/>
            <person name="Pfiffner J."/>
            <person name="Priest M."/>
            <person name="Russ C."/>
            <person name="Smialowska A."/>
            <person name="Swoboda P."/>
            <person name="Sykes S.M."/>
            <person name="Vaughn M."/>
            <person name="Vengrova S."/>
            <person name="Yoder R."/>
            <person name="Zeng Q."/>
            <person name="Allshire R."/>
            <person name="Baulcombe D."/>
            <person name="Birren B.W."/>
            <person name="Brown W."/>
            <person name="Ekwall K."/>
            <person name="Kellis M."/>
            <person name="Leatherwood J."/>
            <person name="Levin H."/>
            <person name="Margalit H."/>
            <person name="Martienssen R."/>
            <person name="Nieduszynski C.A."/>
            <person name="Spatafora J.W."/>
            <person name="Friedman N."/>
            <person name="Dalgaard J.Z."/>
            <person name="Baumann P."/>
            <person name="Niki H."/>
            <person name="Regev A."/>
            <person name="Nusbaum C."/>
        </authorList>
    </citation>
    <scope>NUCLEOTIDE SEQUENCE [LARGE SCALE GENOMIC DNA]</scope>
    <source>
        <strain evidence="3">yFS275 / FY16936</strain>
    </source>
</reference>
<proteinExistence type="predicted"/>
<evidence type="ECO:0000313" key="2">
    <source>
        <dbReference type="EMBL" id="EEB08652.1"/>
    </source>
</evidence>
<evidence type="ECO:0000256" key="1">
    <source>
        <dbReference type="SAM" id="SignalP"/>
    </source>
</evidence>
<evidence type="ECO:0000313" key="3">
    <source>
        <dbReference type="Proteomes" id="UP000001744"/>
    </source>
</evidence>
<gene>
    <name evidence="2" type="ORF">SJAG_03814</name>
</gene>
<name>B6K548_SCHJY</name>
<organism evidence="2 3">
    <name type="scientific">Schizosaccharomyces japonicus (strain yFS275 / FY16936)</name>
    <name type="common">Fission yeast</name>
    <dbReference type="NCBI Taxonomy" id="402676"/>
    <lineage>
        <taxon>Eukaryota</taxon>
        <taxon>Fungi</taxon>
        <taxon>Dikarya</taxon>
        <taxon>Ascomycota</taxon>
        <taxon>Taphrinomycotina</taxon>
        <taxon>Schizosaccharomycetes</taxon>
        <taxon>Schizosaccharomycetales</taxon>
        <taxon>Schizosaccharomycetaceae</taxon>
        <taxon>Schizosaccharomyces</taxon>
    </lineage>
</organism>
<keyword evidence="3" id="KW-1185">Reference proteome</keyword>
<feature type="signal peptide" evidence="1">
    <location>
        <begin position="1"/>
        <end position="22"/>
    </location>
</feature>
<protein>
    <submittedName>
        <fullName evidence="2">Uncharacterized protein</fullName>
    </submittedName>
</protein>
<dbReference type="VEuPathDB" id="FungiDB:SJAG_03814"/>
<sequence>MRIVSLAAGLIGLCTFLTNVFALPSAKRAETTNNAASSTLEDYRVLPDVVFIPDPSYGMSITWYANDNFGVGIASNGTLIPAGTCNGEIMPDISCCYGICRGLVRRDLSGDSEKPSIPVTVNIPKVPGVEALTIHPDTTYDIKVSNSSSSQSCNGVNILSCCSSLCCNCIII</sequence>
<feature type="chain" id="PRO_5002847495" evidence="1">
    <location>
        <begin position="23"/>
        <end position="172"/>
    </location>
</feature>
<keyword evidence="1" id="KW-0732">Signal</keyword>
<accession>B6K548</accession>
<dbReference type="JaponicusDB" id="SJAG_03814"/>
<dbReference type="EMBL" id="KE651167">
    <property type="protein sequence ID" value="EEB08652.1"/>
    <property type="molecule type" value="Genomic_DNA"/>
</dbReference>
<dbReference type="RefSeq" id="XP_002174945.1">
    <property type="nucleotide sequence ID" value="XM_002174909.1"/>
</dbReference>